<evidence type="ECO:0000313" key="13">
    <source>
        <dbReference type="EMBL" id="OMJ82653.1"/>
    </source>
</evidence>
<keyword evidence="14" id="KW-1185">Reference proteome</keyword>
<keyword evidence="8" id="KW-0539">Nucleus</keyword>
<gene>
    <name evidence="13" type="ORF">SteCoe_16575</name>
</gene>
<keyword evidence="4" id="KW-0690">Ribosome biogenesis</keyword>
<keyword evidence="3" id="KW-0963">Cytoplasm</keyword>
<evidence type="ECO:0000256" key="10">
    <source>
        <dbReference type="PROSITE-ProRule" id="PRU00042"/>
    </source>
</evidence>
<protein>
    <recommendedName>
        <fullName evidence="12">C2H2-type domain-containing protein</fullName>
    </recommendedName>
</protein>
<evidence type="ECO:0000256" key="6">
    <source>
        <dbReference type="ARBA" id="ARBA00022771"/>
    </source>
</evidence>
<dbReference type="InterPro" id="IPR003604">
    <property type="entry name" value="Matrin/U1-like-C_Znf_C2H2"/>
</dbReference>
<feature type="region of interest" description="Disordered" evidence="11">
    <location>
        <begin position="1"/>
        <end position="20"/>
    </location>
</feature>
<dbReference type="GO" id="GO:0042254">
    <property type="term" value="P:ribosome biogenesis"/>
    <property type="evidence" value="ECO:0007669"/>
    <property type="project" value="UniProtKB-KW"/>
</dbReference>
<dbReference type="Gene3D" id="3.30.160.60">
    <property type="entry name" value="Classic Zinc Finger"/>
    <property type="match status" value="1"/>
</dbReference>
<evidence type="ECO:0000256" key="7">
    <source>
        <dbReference type="ARBA" id="ARBA00022833"/>
    </source>
</evidence>
<evidence type="ECO:0000256" key="5">
    <source>
        <dbReference type="ARBA" id="ARBA00022723"/>
    </source>
</evidence>
<dbReference type="PANTHER" id="PTHR46095:SF1">
    <property type="entry name" value="ZINC FINGER PROTEIN 593"/>
    <property type="match status" value="1"/>
</dbReference>
<dbReference type="OrthoDB" id="24683at2759"/>
<keyword evidence="5" id="KW-0479">Metal-binding</keyword>
<comment type="similarity">
    <text evidence="9">Belongs to the ZNF593/BUD20 C2H2-type zinc-finger protein family.</text>
</comment>
<evidence type="ECO:0000256" key="2">
    <source>
        <dbReference type="ARBA" id="ARBA00004496"/>
    </source>
</evidence>
<dbReference type="GO" id="GO:0008270">
    <property type="term" value="F:zinc ion binding"/>
    <property type="evidence" value="ECO:0007669"/>
    <property type="project" value="UniProtKB-KW"/>
</dbReference>
<comment type="subcellular location">
    <subcellularLocation>
        <location evidence="2">Cytoplasm</location>
    </subcellularLocation>
    <subcellularLocation>
        <location evidence="1">Nucleus</location>
    </subcellularLocation>
</comment>
<keyword evidence="7" id="KW-0862">Zinc</keyword>
<evidence type="ECO:0000313" key="14">
    <source>
        <dbReference type="Proteomes" id="UP000187209"/>
    </source>
</evidence>
<name>A0A1R2C0V2_9CILI</name>
<feature type="domain" description="C2H2-type" evidence="12">
    <location>
        <begin position="60"/>
        <end position="89"/>
    </location>
</feature>
<dbReference type="Proteomes" id="UP000187209">
    <property type="component" value="Unassembled WGS sequence"/>
</dbReference>
<dbReference type="GO" id="GO:0005634">
    <property type="term" value="C:nucleus"/>
    <property type="evidence" value="ECO:0007669"/>
    <property type="project" value="UniProtKB-SubCell"/>
</dbReference>
<dbReference type="InterPro" id="IPR013087">
    <property type="entry name" value="Znf_C2H2_type"/>
</dbReference>
<comment type="caution">
    <text evidence="13">The sequence shown here is derived from an EMBL/GenBank/DDBJ whole genome shotgun (WGS) entry which is preliminary data.</text>
</comment>
<dbReference type="GO" id="GO:0005737">
    <property type="term" value="C:cytoplasm"/>
    <property type="evidence" value="ECO:0007669"/>
    <property type="project" value="UniProtKB-SubCell"/>
</dbReference>
<dbReference type="PROSITE" id="PS50157">
    <property type="entry name" value="ZINC_FINGER_C2H2_2"/>
    <property type="match status" value="1"/>
</dbReference>
<dbReference type="AlphaFoldDB" id="A0A1R2C0V2"/>
<feature type="compositionally biased region" description="Basic and acidic residues" evidence="11">
    <location>
        <begin position="96"/>
        <end position="113"/>
    </location>
</feature>
<dbReference type="PANTHER" id="PTHR46095">
    <property type="entry name" value="ZINC FINGER PROTEIN 593"/>
    <property type="match status" value="1"/>
</dbReference>
<dbReference type="InterPro" id="IPR051879">
    <property type="entry name" value="C2H2-ZF_Maturation_Protein"/>
</dbReference>
<dbReference type="Pfam" id="PF12171">
    <property type="entry name" value="zf-C2H2_jaz"/>
    <property type="match status" value="1"/>
</dbReference>
<evidence type="ECO:0000256" key="11">
    <source>
        <dbReference type="SAM" id="MobiDB-lite"/>
    </source>
</evidence>
<dbReference type="EMBL" id="MPUH01000332">
    <property type="protein sequence ID" value="OMJ82653.1"/>
    <property type="molecule type" value="Genomic_DNA"/>
</dbReference>
<proteinExistence type="inferred from homology"/>
<dbReference type="SUPFAM" id="SSF57667">
    <property type="entry name" value="beta-beta-alpha zinc fingers"/>
    <property type="match status" value="1"/>
</dbReference>
<organism evidence="13 14">
    <name type="scientific">Stentor coeruleus</name>
    <dbReference type="NCBI Taxonomy" id="5963"/>
    <lineage>
        <taxon>Eukaryota</taxon>
        <taxon>Sar</taxon>
        <taxon>Alveolata</taxon>
        <taxon>Ciliophora</taxon>
        <taxon>Postciliodesmatophora</taxon>
        <taxon>Heterotrichea</taxon>
        <taxon>Heterotrichida</taxon>
        <taxon>Stentoridae</taxon>
        <taxon>Stentor</taxon>
    </lineage>
</organism>
<evidence type="ECO:0000256" key="3">
    <source>
        <dbReference type="ARBA" id="ARBA00022490"/>
    </source>
</evidence>
<feature type="compositionally biased region" description="Basic residues" evidence="11">
    <location>
        <begin position="1"/>
        <end position="12"/>
    </location>
</feature>
<dbReference type="InterPro" id="IPR022755">
    <property type="entry name" value="Znf_C2H2_jaz"/>
</dbReference>
<dbReference type="GO" id="GO:0043021">
    <property type="term" value="F:ribonucleoprotein complex binding"/>
    <property type="evidence" value="ECO:0007669"/>
    <property type="project" value="UniProtKB-ARBA"/>
</dbReference>
<dbReference type="GO" id="GO:0003676">
    <property type="term" value="F:nucleic acid binding"/>
    <property type="evidence" value="ECO:0007669"/>
    <property type="project" value="InterPro"/>
</dbReference>
<reference evidence="13 14" key="1">
    <citation type="submission" date="2016-11" db="EMBL/GenBank/DDBJ databases">
        <title>The macronuclear genome of Stentor coeruleus: a giant cell with tiny introns.</title>
        <authorList>
            <person name="Slabodnick M."/>
            <person name="Ruby J.G."/>
            <person name="Reiff S.B."/>
            <person name="Swart E.C."/>
            <person name="Gosai S."/>
            <person name="Prabakaran S."/>
            <person name="Witkowska E."/>
            <person name="Larue G.E."/>
            <person name="Fisher S."/>
            <person name="Freeman R.M."/>
            <person name="Gunawardena J."/>
            <person name="Chu W."/>
            <person name="Stover N.A."/>
            <person name="Gregory B.D."/>
            <person name="Nowacki M."/>
            <person name="Derisi J."/>
            <person name="Roy S.W."/>
            <person name="Marshall W.F."/>
            <person name="Sood P."/>
        </authorList>
    </citation>
    <scope>NUCLEOTIDE SEQUENCE [LARGE SCALE GENOMIC DNA]</scope>
    <source>
        <strain evidence="13">WM001</strain>
    </source>
</reference>
<evidence type="ECO:0000256" key="1">
    <source>
        <dbReference type="ARBA" id="ARBA00004123"/>
    </source>
</evidence>
<sequence length="121" mass="14093">MGKPQKRKKKTAMNKDTHKQVKLKHYAKDIDQIHADLKPEKAIKLKTQEKDEDLPGQGQFYCVECSRYFINSHSLQDHLKSKPHKKRLKELKEVPYSHEEAERAAGMTKEVKKSSSSMNMD</sequence>
<dbReference type="SMART" id="SM00451">
    <property type="entry name" value="ZnF_U1"/>
    <property type="match status" value="1"/>
</dbReference>
<accession>A0A1R2C0V2</accession>
<evidence type="ECO:0000256" key="4">
    <source>
        <dbReference type="ARBA" id="ARBA00022517"/>
    </source>
</evidence>
<dbReference type="InterPro" id="IPR036236">
    <property type="entry name" value="Znf_C2H2_sf"/>
</dbReference>
<dbReference type="PROSITE" id="PS00028">
    <property type="entry name" value="ZINC_FINGER_C2H2_1"/>
    <property type="match status" value="1"/>
</dbReference>
<keyword evidence="6 10" id="KW-0863">Zinc-finger</keyword>
<dbReference type="FunFam" id="3.30.160.60:FF:000299">
    <property type="entry name" value="Zinc finger protein 593"/>
    <property type="match status" value="1"/>
</dbReference>
<evidence type="ECO:0000256" key="9">
    <source>
        <dbReference type="ARBA" id="ARBA00038064"/>
    </source>
</evidence>
<evidence type="ECO:0000259" key="12">
    <source>
        <dbReference type="PROSITE" id="PS50157"/>
    </source>
</evidence>
<feature type="region of interest" description="Disordered" evidence="11">
    <location>
        <begin position="96"/>
        <end position="121"/>
    </location>
</feature>
<evidence type="ECO:0000256" key="8">
    <source>
        <dbReference type="ARBA" id="ARBA00023242"/>
    </source>
</evidence>